<accession>A0A4S8LW50</accession>
<evidence type="ECO:0000259" key="5">
    <source>
        <dbReference type="PROSITE" id="PS51387"/>
    </source>
</evidence>
<dbReference type="Proteomes" id="UP000297245">
    <property type="component" value="Unassembled WGS sequence"/>
</dbReference>
<dbReference type="InterPro" id="IPR007173">
    <property type="entry name" value="ALO_C"/>
</dbReference>
<dbReference type="GO" id="GO:0003885">
    <property type="term" value="F:D-arabinono-1,4-lactone oxidase activity"/>
    <property type="evidence" value="ECO:0007669"/>
    <property type="project" value="UniProtKB-EC"/>
</dbReference>
<dbReference type="InterPro" id="IPR006094">
    <property type="entry name" value="Oxid_FAD_bind_N"/>
</dbReference>
<evidence type="ECO:0000256" key="2">
    <source>
        <dbReference type="ARBA" id="ARBA00013136"/>
    </source>
</evidence>
<dbReference type="InterPro" id="IPR010031">
    <property type="entry name" value="FAD_lactone_oxidase-like"/>
</dbReference>
<evidence type="ECO:0000256" key="1">
    <source>
        <dbReference type="ARBA" id="ARBA00005083"/>
    </source>
</evidence>
<dbReference type="PROSITE" id="PS51387">
    <property type="entry name" value="FAD_PCMH"/>
    <property type="match status" value="1"/>
</dbReference>
<sequence length="483" mass="54945">MISGLNPPQLDTVPLQNLYDFLKPVIVPSTSPEAKFTNWAKTFVCKPLAVFEPTDEFQCEVILAIARREGKVVRAVGVGHSPSDLACTNEFMLRTRHLNRVLSVDFEKRRVVAQGGITLNDLHARLDEHGLAMINVGSISDQTLAGIVTTATHGTGIHYGVMSTHVLSLTLLLADGSRVNCSRYERPDLFIASICGLGSTGLILNIELEVEPAFRLREETYSRPFEDIVSKIDAVARSAEHARLYWFPAADSVRVSLLNRTHEEKTSNGSWVWDSMIGHHVLQMMLFIGRYFGIFNLWATHLAAWLVSADSIGVDDGYTKFNLDCRYLQYTTEWAIPYENTEACLRELHHYFREENADPEGARTHFPIEVRFSAPDDIWLSPSNGCQTCWIGIVQYKPYGFSVPYRKLFDGFEKILARHQGRPHWAKAHPLLPEDLRKLYPDFDKFIQVLEQVDPSGVFRSEYIQRHFMGKLVDRRAFKARRT</sequence>
<reference evidence="6 7" key="1">
    <citation type="journal article" date="2019" name="Nat. Ecol. Evol.">
        <title>Megaphylogeny resolves global patterns of mushroom evolution.</title>
        <authorList>
            <person name="Varga T."/>
            <person name="Krizsan K."/>
            <person name="Foldi C."/>
            <person name="Dima B."/>
            <person name="Sanchez-Garcia M."/>
            <person name="Sanchez-Ramirez S."/>
            <person name="Szollosi G.J."/>
            <person name="Szarkandi J.G."/>
            <person name="Papp V."/>
            <person name="Albert L."/>
            <person name="Andreopoulos W."/>
            <person name="Angelini C."/>
            <person name="Antonin V."/>
            <person name="Barry K.W."/>
            <person name="Bougher N.L."/>
            <person name="Buchanan P."/>
            <person name="Buyck B."/>
            <person name="Bense V."/>
            <person name="Catcheside P."/>
            <person name="Chovatia M."/>
            <person name="Cooper J."/>
            <person name="Damon W."/>
            <person name="Desjardin D."/>
            <person name="Finy P."/>
            <person name="Geml J."/>
            <person name="Haridas S."/>
            <person name="Hughes K."/>
            <person name="Justo A."/>
            <person name="Karasinski D."/>
            <person name="Kautmanova I."/>
            <person name="Kiss B."/>
            <person name="Kocsube S."/>
            <person name="Kotiranta H."/>
            <person name="LaButti K.M."/>
            <person name="Lechner B.E."/>
            <person name="Liimatainen K."/>
            <person name="Lipzen A."/>
            <person name="Lukacs Z."/>
            <person name="Mihaltcheva S."/>
            <person name="Morgado L.N."/>
            <person name="Niskanen T."/>
            <person name="Noordeloos M.E."/>
            <person name="Ohm R.A."/>
            <person name="Ortiz-Santana B."/>
            <person name="Ovrebo C."/>
            <person name="Racz N."/>
            <person name="Riley R."/>
            <person name="Savchenko A."/>
            <person name="Shiryaev A."/>
            <person name="Soop K."/>
            <person name="Spirin V."/>
            <person name="Szebenyi C."/>
            <person name="Tomsovsky M."/>
            <person name="Tulloss R.E."/>
            <person name="Uehling J."/>
            <person name="Grigoriev I.V."/>
            <person name="Vagvolgyi C."/>
            <person name="Papp T."/>
            <person name="Martin F.M."/>
            <person name="Miettinen O."/>
            <person name="Hibbett D.S."/>
            <person name="Nagy L.G."/>
        </authorList>
    </citation>
    <scope>NUCLEOTIDE SEQUENCE [LARGE SCALE GENOMIC DNA]</scope>
    <source>
        <strain evidence="6 7">CBS 962.96</strain>
    </source>
</reference>
<dbReference type="InterPro" id="IPR016169">
    <property type="entry name" value="FAD-bd_PCMH_sub2"/>
</dbReference>
<comment type="pathway">
    <text evidence="1">Cofactor biosynthesis; D-erythroascorbate biosynthesis; dehydro-D-arabinono-1,4-lactone from D-arabinose: step 2/2.</text>
</comment>
<dbReference type="GO" id="GO:0005739">
    <property type="term" value="C:mitochondrion"/>
    <property type="evidence" value="ECO:0007669"/>
    <property type="project" value="TreeGrafter"/>
</dbReference>
<dbReference type="Pfam" id="PF01565">
    <property type="entry name" value="FAD_binding_4"/>
    <property type="match status" value="1"/>
</dbReference>
<feature type="domain" description="FAD-binding PCMH-type" evidence="5">
    <location>
        <begin position="43"/>
        <end position="213"/>
    </location>
</feature>
<gene>
    <name evidence="6" type="ORF">K435DRAFT_967131</name>
</gene>
<protein>
    <recommendedName>
        <fullName evidence="2">D-arabinono-1,4-lactone oxidase</fullName>
        <ecNumber evidence="2">1.1.3.37</ecNumber>
    </recommendedName>
    <alternativeName>
        <fullName evidence="4">L-galactono-gamma-lactone oxidase</fullName>
    </alternativeName>
</protein>
<dbReference type="OrthoDB" id="610608at2759"/>
<dbReference type="GO" id="GO:0071949">
    <property type="term" value="F:FAD binding"/>
    <property type="evidence" value="ECO:0007669"/>
    <property type="project" value="InterPro"/>
</dbReference>
<dbReference type="InterPro" id="IPR016166">
    <property type="entry name" value="FAD-bd_PCMH"/>
</dbReference>
<dbReference type="EC" id="1.1.3.37" evidence="2"/>
<dbReference type="AlphaFoldDB" id="A0A4S8LW50"/>
<dbReference type="UniPathway" id="UPA00771">
    <property type="reaction ID" value="UER00766"/>
</dbReference>
<dbReference type="InterPro" id="IPR016167">
    <property type="entry name" value="FAD-bd_PCMH_sub1"/>
</dbReference>
<dbReference type="Pfam" id="PF04030">
    <property type="entry name" value="ALO"/>
    <property type="match status" value="1"/>
</dbReference>
<name>A0A4S8LW50_DENBC</name>
<dbReference type="PIRSF" id="PIRSF000136">
    <property type="entry name" value="LGO_GLO"/>
    <property type="match status" value="1"/>
</dbReference>
<dbReference type="InterPro" id="IPR016171">
    <property type="entry name" value="Vanillyl_alc_oxidase_C-sub2"/>
</dbReference>
<evidence type="ECO:0000313" key="6">
    <source>
        <dbReference type="EMBL" id="THU93852.1"/>
    </source>
</evidence>
<dbReference type="Gene3D" id="3.30.43.10">
    <property type="entry name" value="Uridine Diphospho-n-acetylenolpyruvylglucosamine Reductase, domain 2"/>
    <property type="match status" value="1"/>
</dbReference>
<proteinExistence type="predicted"/>
<evidence type="ECO:0000313" key="7">
    <source>
        <dbReference type="Proteomes" id="UP000297245"/>
    </source>
</evidence>
<dbReference type="Gene3D" id="3.30.70.2520">
    <property type="match status" value="1"/>
</dbReference>
<dbReference type="Gene3D" id="1.10.45.10">
    <property type="entry name" value="Vanillyl-alcohol Oxidase, Chain A, domain 4"/>
    <property type="match status" value="1"/>
</dbReference>
<evidence type="ECO:0000256" key="4">
    <source>
        <dbReference type="ARBA" id="ARBA00033418"/>
    </source>
</evidence>
<keyword evidence="7" id="KW-1185">Reference proteome</keyword>
<dbReference type="EMBL" id="ML179238">
    <property type="protein sequence ID" value="THU93852.1"/>
    <property type="molecule type" value="Genomic_DNA"/>
</dbReference>
<dbReference type="PANTHER" id="PTHR43762">
    <property type="entry name" value="L-GULONOLACTONE OXIDASE"/>
    <property type="match status" value="1"/>
</dbReference>
<evidence type="ECO:0000256" key="3">
    <source>
        <dbReference type="ARBA" id="ARBA00023002"/>
    </source>
</evidence>
<dbReference type="PANTHER" id="PTHR43762:SF1">
    <property type="entry name" value="D-ARABINONO-1,4-LACTONE OXIDASE"/>
    <property type="match status" value="1"/>
</dbReference>
<dbReference type="InterPro" id="IPR036318">
    <property type="entry name" value="FAD-bd_PCMH-like_sf"/>
</dbReference>
<dbReference type="GO" id="GO:0016020">
    <property type="term" value="C:membrane"/>
    <property type="evidence" value="ECO:0007669"/>
    <property type="project" value="InterPro"/>
</dbReference>
<dbReference type="Gene3D" id="3.30.465.10">
    <property type="match status" value="1"/>
</dbReference>
<keyword evidence="3" id="KW-0560">Oxidoreductase</keyword>
<dbReference type="SUPFAM" id="SSF56176">
    <property type="entry name" value="FAD-binding/transporter-associated domain-like"/>
    <property type="match status" value="1"/>
</dbReference>
<organism evidence="6 7">
    <name type="scientific">Dendrothele bispora (strain CBS 962.96)</name>
    <dbReference type="NCBI Taxonomy" id="1314807"/>
    <lineage>
        <taxon>Eukaryota</taxon>
        <taxon>Fungi</taxon>
        <taxon>Dikarya</taxon>
        <taxon>Basidiomycota</taxon>
        <taxon>Agaricomycotina</taxon>
        <taxon>Agaricomycetes</taxon>
        <taxon>Agaricomycetidae</taxon>
        <taxon>Agaricales</taxon>
        <taxon>Agaricales incertae sedis</taxon>
        <taxon>Dendrothele</taxon>
    </lineage>
</organism>